<reference evidence="2 3" key="1">
    <citation type="submission" date="2018-11" db="EMBL/GenBank/DDBJ databases">
        <title>Genomic Encyclopedia of Type Strains, Phase IV (KMG-IV): sequencing the most valuable type-strain genomes for metagenomic binning, comparative biology and taxonomic classification.</title>
        <authorList>
            <person name="Goeker M."/>
        </authorList>
    </citation>
    <scope>NUCLEOTIDE SEQUENCE [LARGE SCALE GENOMIC DNA]</scope>
    <source>
        <strain evidence="2 3">DSM 100316</strain>
    </source>
</reference>
<dbReference type="RefSeq" id="WP_123712703.1">
    <property type="nucleotide sequence ID" value="NZ_RKHR01000004.1"/>
</dbReference>
<dbReference type="CDD" id="cd24049">
    <property type="entry name" value="ASKHA_NBD_PilM"/>
    <property type="match status" value="1"/>
</dbReference>
<dbReference type="InterPro" id="IPR043129">
    <property type="entry name" value="ATPase_NBD"/>
</dbReference>
<evidence type="ECO:0000313" key="2">
    <source>
        <dbReference type="EMBL" id="ROS01957.1"/>
    </source>
</evidence>
<dbReference type="SMART" id="SM00842">
    <property type="entry name" value="FtsA"/>
    <property type="match status" value="1"/>
</dbReference>
<dbReference type="GO" id="GO:0051301">
    <property type="term" value="P:cell division"/>
    <property type="evidence" value="ECO:0007669"/>
    <property type="project" value="InterPro"/>
</dbReference>
<dbReference type="InterPro" id="IPR050696">
    <property type="entry name" value="FtsA/MreB"/>
</dbReference>
<dbReference type="NCBIfam" id="TIGR01175">
    <property type="entry name" value="pilM"/>
    <property type="match status" value="1"/>
</dbReference>
<protein>
    <submittedName>
        <fullName evidence="2">Type IV pilus assembly protein PilM</fullName>
    </submittedName>
</protein>
<dbReference type="InterPro" id="IPR005883">
    <property type="entry name" value="PilM"/>
</dbReference>
<organism evidence="2 3">
    <name type="scientific">Sinobacterium caligoides</name>
    <dbReference type="NCBI Taxonomy" id="933926"/>
    <lineage>
        <taxon>Bacteria</taxon>
        <taxon>Pseudomonadati</taxon>
        <taxon>Pseudomonadota</taxon>
        <taxon>Gammaproteobacteria</taxon>
        <taxon>Cellvibrionales</taxon>
        <taxon>Spongiibacteraceae</taxon>
        <taxon>Sinobacterium</taxon>
    </lineage>
</organism>
<dbReference type="PANTHER" id="PTHR32432:SF3">
    <property type="entry name" value="ETHANOLAMINE UTILIZATION PROTEIN EUTJ"/>
    <property type="match status" value="1"/>
</dbReference>
<dbReference type="Pfam" id="PF11104">
    <property type="entry name" value="PilM_2"/>
    <property type="match status" value="1"/>
</dbReference>
<dbReference type="Gene3D" id="3.30.1490.300">
    <property type="match status" value="1"/>
</dbReference>
<evidence type="ECO:0000313" key="3">
    <source>
        <dbReference type="Proteomes" id="UP000275394"/>
    </source>
</evidence>
<proteinExistence type="predicted"/>
<dbReference type="AlphaFoldDB" id="A0A3N2DQ96"/>
<comment type="caution">
    <text evidence="2">The sequence shown here is derived from an EMBL/GenBank/DDBJ whole genome shotgun (WGS) entry which is preliminary data.</text>
</comment>
<dbReference type="InterPro" id="IPR003494">
    <property type="entry name" value="SHS2_FtsA"/>
</dbReference>
<sequence>MIGLFGKNKTATLLGIDISSTSVKLLEVSCSGGRYKIESYAVAALPPGAVVEKNITDIDGVSAAIDKATQLSKTKVKQAAVAVAGSAVILKNIEMDAALNDDDMEQQIIHEADQYIPYALDEVAIDFDVLGTVEGNEDLASVLLAACRKENVDNRVSALERAGLQPKVVDIEAFAMERSYQLVRSNQNLSDEQVVAVVDIGATMTTLNIFHRGQSVYTREQLFGGKQLTEDIQRRYSMTMAEAGLAKKQGGLPDDYESEVLAPFREAVVQQITRALQFFFSASQYNDIDCAILAGGVAAMDGLAEKVQEGLGVSVTTANPFAEMAVASRVDALALSADAPALMVACGLAMRGFE</sequence>
<accession>A0A3N2DQ96</accession>
<dbReference type="SUPFAM" id="SSF53067">
    <property type="entry name" value="Actin-like ATPase domain"/>
    <property type="match status" value="2"/>
</dbReference>
<gene>
    <name evidence="2" type="ORF">EDC56_2406</name>
</gene>
<dbReference type="Proteomes" id="UP000275394">
    <property type="component" value="Unassembled WGS sequence"/>
</dbReference>
<dbReference type="OrthoDB" id="9773403at2"/>
<dbReference type="EMBL" id="RKHR01000004">
    <property type="protein sequence ID" value="ROS01957.1"/>
    <property type="molecule type" value="Genomic_DNA"/>
</dbReference>
<dbReference type="PANTHER" id="PTHR32432">
    <property type="entry name" value="CELL DIVISION PROTEIN FTSA-RELATED"/>
    <property type="match status" value="1"/>
</dbReference>
<dbReference type="Gene3D" id="3.30.420.40">
    <property type="match status" value="2"/>
</dbReference>
<feature type="domain" description="SHS2" evidence="1">
    <location>
        <begin position="13"/>
        <end position="180"/>
    </location>
</feature>
<evidence type="ECO:0000259" key="1">
    <source>
        <dbReference type="SMART" id="SM00842"/>
    </source>
</evidence>
<name>A0A3N2DQ96_9GAMM</name>
<keyword evidence="3" id="KW-1185">Reference proteome</keyword>
<dbReference type="PIRSF" id="PIRSF019169">
    <property type="entry name" value="PilM"/>
    <property type="match status" value="1"/>
</dbReference>